<evidence type="ECO:0000256" key="1">
    <source>
        <dbReference type="SAM" id="MobiDB-lite"/>
    </source>
</evidence>
<dbReference type="EMBL" id="CP119075">
    <property type="protein sequence ID" value="WED66360.1"/>
    <property type="molecule type" value="Genomic_DNA"/>
</dbReference>
<keyword evidence="2" id="KW-1133">Transmembrane helix</keyword>
<protein>
    <submittedName>
        <fullName evidence="3">Uncharacterized protein</fullName>
    </submittedName>
</protein>
<dbReference type="AlphaFoldDB" id="A0AAF0I497"/>
<keyword evidence="4" id="KW-1185">Reference proteome</keyword>
<name>A0AAF0I497_9BACT</name>
<evidence type="ECO:0000313" key="4">
    <source>
        <dbReference type="Proteomes" id="UP001218638"/>
    </source>
</evidence>
<feature type="region of interest" description="Disordered" evidence="1">
    <location>
        <begin position="456"/>
        <end position="488"/>
    </location>
</feature>
<feature type="transmembrane region" description="Helical" evidence="2">
    <location>
        <begin position="377"/>
        <end position="395"/>
    </location>
</feature>
<dbReference type="KEGG" id="slom:PXH66_05805"/>
<accession>A0AAF0I497</accession>
<feature type="transmembrane region" description="Helical" evidence="2">
    <location>
        <begin position="203"/>
        <end position="220"/>
    </location>
</feature>
<evidence type="ECO:0000256" key="2">
    <source>
        <dbReference type="SAM" id="Phobius"/>
    </source>
</evidence>
<sequence>MFLSASLVLLLLGTFLPPGIAGTGTLVAAQAVLLIGFIAERHVTAVGAFLFMSFLFFGMRPLYLVIEGDTDLLVGLFRTGDSLEIRHVALAWAAAGLWLLAAGCHVQRQLGGWQISSLLKHSARPMLTARYALLRPQAYRAALVIQGVALALIMVISTGGRGIYSSGLGAYVWDIPMVLQGLQLFGVAVAAERWRTQRTTQGRNSLGLALAMLTLTAWYARDVTLFRGAYITPLMAAGFCLMFRFKGRVSYAWLILPIVLLLPIFRTLGQNRNVGNVEFGSVVMNKIADALSPSSYWTFFEAGGDINIFDTFIAAIQYEPVYKPYILSWIYPPFHIIPRAIWSGKPDAGILQDLSYTNGAPYSPGLVGFFWGDGGPLWMLGSMFVLGGLLSWVDMKVLRLAPGYLKICTYAIVVVNALYLTRFFLWQSLWQTFYFLVPCWLIARYVVRQRTGPPTGSPIMPLSRPASGDRLRQSNNQARRRGRGQAGR</sequence>
<dbReference type="Proteomes" id="UP001218638">
    <property type="component" value="Chromosome"/>
</dbReference>
<proteinExistence type="predicted"/>
<keyword evidence="2" id="KW-0812">Transmembrane</keyword>
<feature type="transmembrane region" description="Helical" evidence="2">
    <location>
        <begin position="141"/>
        <end position="164"/>
    </location>
</feature>
<feature type="compositionally biased region" description="Basic residues" evidence="1">
    <location>
        <begin position="478"/>
        <end position="488"/>
    </location>
</feature>
<organism evidence="3 4">
    <name type="scientific">Synoicihabitans lomoniglobus</name>
    <dbReference type="NCBI Taxonomy" id="2909285"/>
    <lineage>
        <taxon>Bacteria</taxon>
        <taxon>Pseudomonadati</taxon>
        <taxon>Verrucomicrobiota</taxon>
        <taxon>Opitutia</taxon>
        <taxon>Opitutales</taxon>
        <taxon>Opitutaceae</taxon>
        <taxon>Synoicihabitans</taxon>
    </lineage>
</organism>
<gene>
    <name evidence="3" type="ORF">PXH66_05805</name>
</gene>
<evidence type="ECO:0000313" key="3">
    <source>
        <dbReference type="EMBL" id="WED66360.1"/>
    </source>
</evidence>
<feature type="transmembrane region" description="Helical" evidence="2">
    <location>
        <begin position="226"/>
        <end position="243"/>
    </location>
</feature>
<reference evidence="3" key="1">
    <citation type="submission" date="2023-03" db="EMBL/GenBank/DDBJ databases">
        <title>Lomoglobus Profundus gen. nov., sp. nov., a novel member of the phylum Verrucomicrobia, isolated from deep-marine sediment of South China Sea.</title>
        <authorList>
            <person name="Ahmad T."/>
            <person name="Ishaq S.E."/>
            <person name="Wang F."/>
        </authorList>
    </citation>
    <scope>NUCLEOTIDE SEQUENCE</scope>
    <source>
        <strain evidence="3">LMO-M01</strain>
    </source>
</reference>
<dbReference type="RefSeq" id="WP_330927838.1">
    <property type="nucleotide sequence ID" value="NZ_CP119075.1"/>
</dbReference>
<feature type="transmembrane region" description="Helical" evidence="2">
    <location>
        <begin position="407"/>
        <end position="425"/>
    </location>
</feature>
<feature type="transmembrane region" description="Helical" evidence="2">
    <location>
        <begin position="431"/>
        <end position="447"/>
    </location>
</feature>
<keyword evidence="2" id="KW-0472">Membrane</keyword>
<feature type="transmembrane region" description="Helical" evidence="2">
    <location>
        <begin position="250"/>
        <end position="269"/>
    </location>
</feature>
<feature type="transmembrane region" description="Helical" evidence="2">
    <location>
        <begin position="170"/>
        <end position="191"/>
    </location>
</feature>
<feature type="transmembrane region" description="Helical" evidence="2">
    <location>
        <begin position="31"/>
        <end position="57"/>
    </location>
</feature>